<dbReference type="eggNOG" id="COG2932">
    <property type="taxonomic scope" value="Bacteria"/>
</dbReference>
<evidence type="ECO:0000313" key="1">
    <source>
        <dbReference type="EMBL" id="ABB41262.1"/>
    </source>
</evidence>
<dbReference type="HOGENOM" id="CLU_2010317_0_0_6"/>
<gene>
    <name evidence="1" type="ordered locus">Tcr_0666</name>
</gene>
<organism evidence="1">
    <name type="scientific">Hydrogenovibrio crunogenus (strain DSM 25203 / XCL-2)</name>
    <name type="common">Thiomicrospira crunogena</name>
    <dbReference type="NCBI Taxonomy" id="317025"/>
    <lineage>
        <taxon>Bacteria</taxon>
        <taxon>Pseudomonadati</taxon>
        <taxon>Pseudomonadota</taxon>
        <taxon>Gammaproteobacteria</taxon>
        <taxon>Thiotrichales</taxon>
        <taxon>Piscirickettsiaceae</taxon>
        <taxon>Hydrogenovibrio</taxon>
    </lineage>
</organism>
<dbReference type="AlphaFoldDB" id="Q31HW1"/>
<dbReference type="OrthoDB" id="9791537at2"/>
<sequence length="147" mass="16358">MDISQIRLKNLETLIEENGSAASIAEKIGSEPSVISVIRSEKHPTKNMGKNIARRIENAFGLPDGWMDKYHSTESPLDPSGTVQSPAAEYLVSQDLFALSSQSKKQLIEEVINAIQNNAITDEQAEAIRNLLRSIKPKEHDNRFKKS</sequence>
<dbReference type="GO" id="GO:0003677">
    <property type="term" value="F:DNA binding"/>
    <property type="evidence" value="ECO:0007669"/>
    <property type="project" value="UniProtKB-KW"/>
</dbReference>
<protein>
    <submittedName>
        <fullName evidence="1">Lambda repressor-like, DNA-binding protein</fullName>
    </submittedName>
</protein>
<name>Q31HW1_HYDCU</name>
<reference evidence="1" key="1">
    <citation type="submission" date="2006-07" db="EMBL/GenBank/DDBJ databases">
        <title>Complete sequence of Thiomicrospira crunogena XCL-2.</title>
        <authorList>
            <consortium name="US DOE Joint Genome Institute"/>
            <person name="Copeland A."/>
            <person name="Lucas S."/>
            <person name="Lapidus A."/>
            <person name="Barry K."/>
            <person name="Detter J.C."/>
            <person name="Glavina del Rio T."/>
            <person name="Hammon N."/>
            <person name="Israni S."/>
            <person name="Dalin E."/>
            <person name="Tice H."/>
            <person name="Pitluck S."/>
            <person name="Chain P."/>
            <person name="Malfatti S."/>
            <person name="Shin M."/>
            <person name="Vergez L."/>
            <person name="Schmutz J."/>
            <person name="Larimer F."/>
            <person name="Land M."/>
            <person name="Hauser L."/>
            <person name="Kyrpides N."/>
            <person name="Lykidis A."/>
            <person name="Scott K.M."/>
            <person name="Sievert S."/>
            <person name="Kerfeld C."/>
            <person name="Freyermuth S."/>
            <person name="Dobrinski K."/>
            <person name="Boller A."/>
            <person name="Fitzpatrick K."/>
            <person name="Thoma P."/>
            <person name="Moore J."/>
            <person name="Richardson P."/>
        </authorList>
    </citation>
    <scope>NUCLEOTIDE SEQUENCE</scope>
    <source>
        <strain evidence="1">XCL-2</strain>
    </source>
</reference>
<dbReference type="STRING" id="317025.Tcr_0666"/>
<proteinExistence type="predicted"/>
<accession>Q31HW1</accession>
<keyword evidence="1" id="KW-0238">DNA-binding</keyword>
<dbReference type="KEGG" id="tcx:Tcr_0666"/>
<dbReference type="EMBL" id="CP000109">
    <property type="protein sequence ID" value="ABB41262.1"/>
    <property type="molecule type" value="Genomic_DNA"/>
</dbReference>